<dbReference type="EMBL" id="NXID01000049">
    <property type="protein sequence ID" value="RXK14877.1"/>
    <property type="molecule type" value="Genomic_DNA"/>
</dbReference>
<organism evidence="1 2">
    <name type="scientific">Malaciobacter mytili LMG 24559</name>
    <dbReference type="NCBI Taxonomy" id="1032238"/>
    <lineage>
        <taxon>Bacteria</taxon>
        <taxon>Pseudomonadati</taxon>
        <taxon>Campylobacterota</taxon>
        <taxon>Epsilonproteobacteria</taxon>
        <taxon>Campylobacterales</taxon>
        <taxon>Arcobacteraceae</taxon>
        <taxon>Malaciobacter</taxon>
    </lineage>
</organism>
<gene>
    <name evidence="1" type="ORF">CP985_11585</name>
</gene>
<accession>A0AAX2AEP7</accession>
<dbReference type="Proteomes" id="UP000290092">
    <property type="component" value="Unassembled WGS sequence"/>
</dbReference>
<dbReference type="KEGG" id="amyt:AMYT_1326"/>
<keyword evidence="2" id="KW-1185">Reference proteome</keyword>
<reference evidence="1 2" key="1">
    <citation type="submission" date="2017-09" db="EMBL/GenBank/DDBJ databases">
        <title>Genomics of the genus Arcobacter.</title>
        <authorList>
            <person name="Perez-Cataluna A."/>
            <person name="Figueras M.J."/>
            <person name="Salas-Masso N."/>
        </authorList>
    </citation>
    <scope>NUCLEOTIDE SEQUENCE [LARGE SCALE GENOMIC DNA]</scope>
    <source>
        <strain evidence="1 2">CECT 7386</strain>
    </source>
</reference>
<sequence>MNIEKLKDLQEEFLEVYPKAFEDEKLLPIMKKFNPCKLEELSKEAFSKQKFSTPEIICEDFLKIIFKSVVISLYDKLKLRDAIKAMNIYEKDMFSIALYDLLYKNKKQGMNDLVEILTPHKLAKWTIISIIPYYLNRQKEYFIKPTTTKSIIEYLEIENLVYKPKPSYEFYVNYKKVLDTLKPTVNKALKKDNVCFTAFIRMGIEICND</sequence>
<dbReference type="RefSeq" id="WP_114841766.1">
    <property type="nucleotide sequence ID" value="NZ_CP031219.1"/>
</dbReference>
<protein>
    <submittedName>
        <fullName evidence="1">Uncharacterized protein</fullName>
    </submittedName>
</protein>
<name>A0AAX2AEP7_9BACT</name>
<evidence type="ECO:0000313" key="2">
    <source>
        <dbReference type="Proteomes" id="UP000290092"/>
    </source>
</evidence>
<dbReference type="AlphaFoldDB" id="A0AAX2AEP7"/>
<evidence type="ECO:0000313" key="1">
    <source>
        <dbReference type="EMBL" id="RXK14877.1"/>
    </source>
</evidence>
<comment type="caution">
    <text evidence="1">The sequence shown here is derived from an EMBL/GenBank/DDBJ whole genome shotgun (WGS) entry which is preliminary data.</text>
</comment>
<proteinExistence type="predicted"/>